<dbReference type="EMBL" id="FNWT01000006">
    <property type="protein sequence ID" value="SEH58266.1"/>
    <property type="molecule type" value="Genomic_DNA"/>
</dbReference>
<feature type="transmembrane region" description="Helical" evidence="2">
    <location>
        <begin position="58"/>
        <end position="81"/>
    </location>
</feature>
<dbReference type="RefSeq" id="WP_234970653.1">
    <property type="nucleotide sequence ID" value="NZ_FNWT01000006.1"/>
</dbReference>
<keyword evidence="2" id="KW-0472">Membrane</keyword>
<protein>
    <submittedName>
        <fullName evidence="3">Uncharacterized protein</fullName>
    </submittedName>
</protein>
<sequence length="272" mass="28910">MPNPNYVAPAPEGDSTEDGSEAAEKERTTAIPRIESAVPADPDDGASIVRDRLPRTRVIITSLVVGVLAMSAVVLAITHPWDPNAFDTKAKTEADTSMAGFPGTVSELQGQDSNGSSSEEVKSGDQATYEKLSDVYSKLGELSSKVDQNEDLFNQVGASGSLDDRKKGKVAADELSIEISNLISSIDSVDVTSGTYADDANNLKTLGSWLRNRMDALSSAWDVSVSYDDAQANAGKIKAPLYNSDGASVTESYRKLFNDSYSGWKPADKNGS</sequence>
<reference evidence="3 4" key="1">
    <citation type="submission" date="2016-10" db="EMBL/GenBank/DDBJ databases">
        <authorList>
            <person name="Varghese N."/>
            <person name="Submissions S."/>
        </authorList>
    </citation>
    <scope>NUCLEOTIDE SEQUENCE [LARGE SCALE GENOMIC DNA]</scope>
    <source>
        <strain evidence="3 4">WCP15</strain>
    </source>
</reference>
<keyword evidence="4" id="KW-1185">Reference proteome</keyword>
<name>A0A1H6J927_9ACTN</name>
<evidence type="ECO:0000256" key="1">
    <source>
        <dbReference type="SAM" id="MobiDB-lite"/>
    </source>
</evidence>
<gene>
    <name evidence="3" type="ORF">SAMN05216447_10656</name>
</gene>
<comment type="caution">
    <text evidence="3">The sequence shown here is derived from an EMBL/GenBank/DDBJ whole genome shotgun (WGS) entry which is preliminary data.</text>
</comment>
<evidence type="ECO:0000313" key="4">
    <source>
        <dbReference type="Proteomes" id="UP000199135"/>
    </source>
</evidence>
<organism evidence="3 4">
    <name type="scientific">Parafannyhessea umbonata</name>
    <dbReference type="NCBI Taxonomy" id="604330"/>
    <lineage>
        <taxon>Bacteria</taxon>
        <taxon>Bacillati</taxon>
        <taxon>Actinomycetota</taxon>
        <taxon>Coriobacteriia</taxon>
        <taxon>Coriobacteriales</taxon>
        <taxon>Atopobiaceae</taxon>
        <taxon>Parafannyhessea</taxon>
    </lineage>
</organism>
<dbReference type="Proteomes" id="UP000199135">
    <property type="component" value="Unassembled WGS sequence"/>
</dbReference>
<proteinExistence type="predicted"/>
<feature type="region of interest" description="Disordered" evidence="1">
    <location>
        <begin position="1"/>
        <end position="45"/>
    </location>
</feature>
<keyword evidence="2" id="KW-0812">Transmembrane</keyword>
<evidence type="ECO:0000313" key="3">
    <source>
        <dbReference type="EMBL" id="SEH58266.1"/>
    </source>
</evidence>
<keyword evidence="2" id="KW-1133">Transmembrane helix</keyword>
<evidence type="ECO:0000256" key="2">
    <source>
        <dbReference type="SAM" id="Phobius"/>
    </source>
</evidence>
<feature type="compositionally biased region" description="Polar residues" evidence="1">
    <location>
        <begin position="106"/>
        <end position="118"/>
    </location>
</feature>
<accession>A0A1H6J927</accession>
<feature type="region of interest" description="Disordered" evidence="1">
    <location>
        <begin position="97"/>
        <end position="126"/>
    </location>
</feature>